<organism evidence="1 2">
    <name type="scientific">Microbulbifer aggregans</name>
    <dbReference type="NCBI Taxonomy" id="1769779"/>
    <lineage>
        <taxon>Bacteria</taxon>
        <taxon>Pseudomonadati</taxon>
        <taxon>Pseudomonadota</taxon>
        <taxon>Gammaproteobacteria</taxon>
        <taxon>Cellvibrionales</taxon>
        <taxon>Microbulbiferaceae</taxon>
        <taxon>Microbulbifer</taxon>
    </lineage>
</organism>
<reference evidence="2" key="1">
    <citation type="submission" date="2016-01" db="EMBL/GenBank/DDBJ databases">
        <title>Complete genome sequence of Microbulbifer sp. CCB-MM1, a halophile isolated from Matang Mangrove Forest, Perak.</title>
        <authorList>
            <person name="Moh T.H."/>
            <person name="Dinesh B."/>
            <person name="Lau N.-S."/>
            <person name="Go F."/>
            <person name="Alexander Chong S.-C."/>
        </authorList>
    </citation>
    <scope>NUCLEOTIDE SEQUENCE [LARGE SCALE GENOMIC DNA]</scope>
    <source>
        <strain evidence="2">CCB-MM1</strain>
    </source>
</reference>
<protein>
    <recommendedName>
        <fullName evidence="3">DUF2383 domain-containing protein</fullName>
    </recommendedName>
</protein>
<dbReference type="STRING" id="1769779.AUP74_02326"/>
<dbReference type="RefSeq" id="WP_069947699.1">
    <property type="nucleotide sequence ID" value="NZ_CP014143.1"/>
</dbReference>
<dbReference type="Gene3D" id="1.20.1260.10">
    <property type="match status" value="1"/>
</dbReference>
<proteinExistence type="predicted"/>
<dbReference type="AlphaFoldDB" id="A0A1C9W990"/>
<sequence length="146" mass="16398">MSIIRNDTQVALNDLHVALKRSADHYRDAAEFLQDGEVSAFCGRAATERDQLADAVGKAIREHGELPSVPDRDRETGEQLLERLESLFSADQTREVLQKRLEHERQLLATLGEPEMAALDKQYADLKSRCRDSIGEAIQALEQRIG</sequence>
<gene>
    <name evidence="1" type="ORF">AUP74_02326</name>
</gene>
<evidence type="ECO:0000313" key="1">
    <source>
        <dbReference type="EMBL" id="AOS97734.1"/>
    </source>
</evidence>
<name>A0A1C9W990_9GAMM</name>
<dbReference type="InterPro" id="IPR012347">
    <property type="entry name" value="Ferritin-like"/>
</dbReference>
<dbReference type="Proteomes" id="UP000095672">
    <property type="component" value="Chromosome"/>
</dbReference>
<dbReference type="KEGG" id="micc:AUP74_02326"/>
<dbReference type="EMBL" id="CP014143">
    <property type="protein sequence ID" value="AOS97734.1"/>
    <property type="molecule type" value="Genomic_DNA"/>
</dbReference>
<accession>A0A1C9W990</accession>
<dbReference type="OrthoDB" id="5568629at2"/>
<evidence type="ECO:0000313" key="2">
    <source>
        <dbReference type="Proteomes" id="UP000095672"/>
    </source>
</evidence>
<keyword evidence="2" id="KW-1185">Reference proteome</keyword>
<evidence type="ECO:0008006" key="3">
    <source>
        <dbReference type="Google" id="ProtNLM"/>
    </source>
</evidence>